<dbReference type="Proteomes" id="UP000632222">
    <property type="component" value="Unassembled WGS sequence"/>
</dbReference>
<organism evidence="1 2">
    <name type="scientific">Deinococcus roseus</name>
    <dbReference type="NCBI Taxonomy" id="392414"/>
    <lineage>
        <taxon>Bacteria</taxon>
        <taxon>Thermotogati</taxon>
        <taxon>Deinococcota</taxon>
        <taxon>Deinococci</taxon>
        <taxon>Deinococcales</taxon>
        <taxon>Deinococcaceae</taxon>
        <taxon>Deinococcus</taxon>
    </lineage>
</organism>
<keyword evidence="2" id="KW-1185">Reference proteome</keyword>
<protein>
    <submittedName>
        <fullName evidence="1">Uncharacterized protein</fullName>
    </submittedName>
</protein>
<evidence type="ECO:0000313" key="2">
    <source>
        <dbReference type="Proteomes" id="UP000632222"/>
    </source>
</evidence>
<dbReference type="EMBL" id="BMOD01000005">
    <property type="protein sequence ID" value="GGJ32652.1"/>
    <property type="molecule type" value="Genomic_DNA"/>
</dbReference>
<evidence type="ECO:0000313" key="1">
    <source>
        <dbReference type="EMBL" id="GGJ32652.1"/>
    </source>
</evidence>
<gene>
    <name evidence="1" type="ORF">GCM10008938_18600</name>
</gene>
<name>A0ABQ2CYD2_9DEIO</name>
<comment type="caution">
    <text evidence="1">The sequence shown here is derived from an EMBL/GenBank/DDBJ whole genome shotgun (WGS) entry which is preliminary data.</text>
</comment>
<proteinExistence type="predicted"/>
<accession>A0ABQ2CYD2</accession>
<sequence>MQLNMQTLDMPSWVWGVWVEAPATHRIAAALSGIAVQSDLKIYAQWPTPQLPPRADMRMQQQKCSRLHLLPVNA</sequence>
<reference evidence="2" key="1">
    <citation type="journal article" date="2019" name="Int. J. Syst. Evol. Microbiol.">
        <title>The Global Catalogue of Microorganisms (GCM) 10K type strain sequencing project: providing services to taxonomists for standard genome sequencing and annotation.</title>
        <authorList>
            <consortium name="The Broad Institute Genomics Platform"/>
            <consortium name="The Broad Institute Genome Sequencing Center for Infectious Disease"/>
            <person name="Wu L."/>
            <person name="Ma J."/>
        </authorList>
    </citation>
    <scope>NUCLEOTIDE SEQUENCE [LARGE SCALE GENOMIC DNA]</scope>
    <source>
        <strain evidence="2">JCM 14370</strain>
    </source>
</reference>